<sequence>MTSSSVASKVIVVGAGIFGVSAAAHLQRLGVPTILINDGPVGNGASGRSLAWLNSSRKRSADYHRLRMVGIDRYRTLAARYPNASWLRFDGGLTWDANDDHNEIAEVFAYEQSIGYDAQFLSAADVAAVTPGVDPRSVTAQGAIFNPGEGWVDLPSLINVLLGEFLERGGQLVTDAGRAAVTTVGARATGVVTTSGGKFDADAVLVATGADVPAMTAAKGQHIPDATPIALLVRTRPVDVTLRAVLNTPRVAIRPTPTGALALDSAWSEEEVIARPDGSYEVKDTTVQGLLDEASRVLEGHPKLELESYGTGPKPIPGDGEPVFGQLRDIAGYYIAFSHSGATLGLIAGELLAGEIATKRPHPLLAAFRPERFG</sequence>
<accession>A0A2P7B592</accession>
<evidence type="ECO:0000259" key="2">
    <source>
        <dbReference type="Pfam" id="PF01266"/>
    </source>
</evidence>
<reference evidence="4" key="1">
    <citation type="submission" date="2017-11" db="EMBL/GenBank/DDBJ databases">
        <authorList>
            <person name="Kuznetsova I."/>
            <person name="Sazanova A."/>
            <person name="Chirak E."/>
            <person name="Safronova V."/>
            <person name="Willems A."/>
        </authorList>
    </citation>
    <scope>NUCLEOTIDE SEQUENCE [LARGE SCALE GENOMIC DNA]</scope>
    <source>
        <strain evidence="4">CCBAU 03422</strain>
    </source>
</reference>
<dbReference type="PANTHER" id="PTHR13847:SF289">
    <property type="entry name" value="GLYCINE OXIDASE"/>
    <property type="match status" value="1"/>
</dbReference>
<dbReference type="PANTHER" id="PTHR13847">
    <property type="entry name" value="SARCOSINE DEHYDROGENASE-RELATED"/>
    <property type="match status" value="1"/>
</dbReference>
<proteinExistence type="predicted"/>
<gene>
    <name evidence="3" type="ORF">CU103_22715</name>
</gene>
<evidence type="ECO:0000313" key="4">
    <source>
        <dbReference type="Proteomes" id="UP000241764"/>
    </source>
</evidence>
<dbReference type="EMBL" id="PGGM01000012">
    <property type="protein sequence ID" value="PSH61623.1"/>
    <property type="molecule type" value="Genomic_DNA"/>
</dbReference>
<dbReference type="GO" id="GO:0005737">
    <property type="term" value="C:cytoplasm"/>
    <property type="evidence" value="ECO:0007669"/>
    <property type="project" value="TreeGrafter"/>
</dbReference>
<dbReference type="AlphaFoldDB" id="A0A2P7B592"/>
<protein>
    <submittedName>
        <fullName evidence="3">D-amino-acid oxidase</fullName>
    </submittedName>
</protein>
<dbReference type="Gene3D" id="3.30.9.10">
    <property type="entry name" value="D-Amino Acid Oxidase, subunit A, domain 2"/>
    <property type="match status" value="1"/>
</dbReference>
<dbReference type="RefSeq" id="WP_106666299.1">
    <property type="nucleotide sequence ID" value="NZ_PGGM01000012.1"/>
</dbReference>
<dbReference type="Pfam" id="PF01266">
    <property type="entry name" value="DAO"/>
    <property type="match status" value="1"/>
</dbReference>
<evidence type="ECO:0000256" key="1">
    <source>
        <dbReference type="ARBA" id="ARBA00023002"/>
    </source>
</evidence>
<keyword evidence="1" id="KW-0560">Oxidoreductase</keyword>
<keyword evidence="4" id="KW-1185">Reference proteome</keyword>
<dbReference type="InterPro" id="IPR036188">
    <property type="entry name" value="FAD/NAD-bd_sf"/>
</dbReference>
<dbReference type="Proteomes" id="UP000241764">
    <property type="component" value="Unassembled WGS sequence"/>
</dbReference>
<dbReference type="GO" id="GO:0016491">
    <property type="term" value="F:oxidoreductase activity"/>
    <property type="evidence" value="ECO:0007669"/>
    <property type="project" value="UniProtKB-KW"/>
</dbReference>
<organism evidence="3 4">
    <name type="scientific">Phyllobacterium sophorae</name>
    <dbReference type="NCBI Taxonomy" id="1520277"/>
    <lineage>
        <taxon>Bacteria</taxon>
        <taxon>Pseudomonadati</taxon>
        <taxon>Pseudomonadota</taxon>
        <taxon>Alphaproteobacteria</taxon>
        <taxon>Hyphomicrobiales</taxon>
        <taxon>Phyllobacteriaceae</taxon>
        <taxon>Phyllobacterium</taxon>
    </lineage>
</organism>
<dbReference type="OrthoDB" id="8993739at2"/>
<dbReference type="InterPro" id="IPR006076">
    <property type="entry name" value="FAD-dep_OxRdtase"/>
</dbReference>
<comment type="caution">
    <text evidence="3">The sequence shown here is derived from an EMBL/GenBank/DDBJ whole genome shotgun (WGS) entry which is preliminary data.</text>
</comment>
<evidence type="ECO:0000313" key="3">
    <source>
        <dbReference type="EMBL" id="PSH61623.1"/>
    </source>
</evidence>
<feature type="domain" description="FAD dependent oxidoreductase" evidence="2">
    <location>
        <begin position="9"/>
        <end position="353"/>
    </location>
</feature>
<dbReference type="Gene3D" id="3.50.50.60">
    <property type="entry name" value="FAD/NAD(P)-binding domain"/>
    <property type="match status" value="1"/>
</dbReference>
<name>A0A2P7B592_9HYPH</name>
<dbReference type="SUPFAM" id="SSF51905">
    <property type="entry name" value="FAD/NAD(P)-binding domain"/>
    <property type="match status" value="1"/>
</dbReference>